<evidence type="ECO:0000256" key="4">
    <source>
        <dbReference type="ARBA" id="ARBA00023136"/>
    </source>
</evidence>
<feature type="region of interest" description="Disordered" evidence="5">
    <location>
        <begin position="1"/>
        <end position="25"/>
    </location>
</feature>
<dbReference type="Pfam" id="PF02238">
    <property type="entry name" value="COX7a"/>
    <property type="match status" value="1"/>
</dbReference>
<gene>
    <name evidence="6" type="ORF">yc1106_02157</name>
</gene>
<keyword evidence="4" id="KW-0472">Membrane</keyword>
<dbReference type="GO" id="GO:0005743">
    <property type="term" value="C:mitochondrial inner membrane"/>
    <property type="evidence" value="ECO:0007669"/>
    <property type="project" value="UniProtKB-SubCell"/>
</dbReference>
<protein>
    <submittedName>
        <fullName evidence="6">Uncharacterized protein</fullName>
    </submittedName>
</protein>
<keyword evidence="2" id="KW-0999">Mitochondrion inner membrane</keyword>
<evidence type="ECO:0000313" key="6">
    <source>
        <dbReference type="EMBL" id="USP74883.1"/>
    </source>
</evidence>
<name>A0A9Q8Z6N5_CURCL</name>
<accession>A0A9Q8Z6N5</accession>
<evidence type="ECO:0000256" key="5">
    <source>
        <dbReference type="SAM" id="MobiDB-lite"/>
    </source>
</evidence>
<reference evidence="6" key="1">
    <citation type="submission" date="2021-12" db="EMBL/GenBank/DDBJ databases">
        <title>Curvularia clavata genome.</title>
        <authorList>
            <person name="Cao Y."/>
        </authorList>
    </citation>
    <scope>NUCLEOTIDE SEQUENCE</scope>
    <source>
        <strain evidence="6">Yc1106</strain>
    </source>
</reference>
<dbReference type="InterPro" id="IPR039297">
    <property type="entry name" value="COX7a"/>
</dbReference>
<dbReference type="Proteomes" id="UP001056012">
    <property type="component" value="Chromosome 2"/>
</dbReference>
<comment type="subcellular location">
    <subcellularLocation>
        <location evidence="1">Mitochondrion inner membrane</location>
    </subcellularLocation>
</comment>
<feature type="compositionally biased region" description="Polar residues" evidence="5">
    <location>
        <begin position="15"/>
        <end position="25"/>
    </location>
</feature>
<dbReference type="OrthoDB" id="5511599at2759"/>
<proteinExistence type="predicted"/>
<sequence>MGSGIIRPPPKRNHQLTPQTAQSHLSTIKNGRAALRLSQHRTQSSVLTVGSWVMRENRVPYWQREHQKHDGLRTWEKGRGKWMIPGYKAILYTSLGASMYMMGRLVLGHKTWVGKN</sequence>
<dbReference type="VEuPathDB" id="FungiDB:yc1106_02157"/>
<organism evidence="6 7">
    <name type="scientific">Curvularia clavata</name>
    <dbReference type="NCBI Taxonomy" id="95742"/>
    <lineage>
        <taxon>Eukaryota</taxon>
        <taxon>Fungi</taxon>
        <taxon>Dikarya</taxon>
        <taxon>Ascomycota</taxon>
        <taxon>Pezizomycotina</taxon>
        <taxon>Dothideomycetes</taxon>
        <taxon>Pleosporomycetidae</taxon>
        <taxon>Pleosporales</taxon>
        <taxon>Pleosporineae</taxon>
        <taxon>Pleosporaceae</taxon>
        <taxon>Curvularia</taxon>
    </lineage>
</organism>
<keyword evidence="3" id="KW-0496">Mitochondrion</keyword>
<evidence type="ECO:0000256" key="1">
    <source>
        <dbReference type="ARBA" id="ARBA00004273"/>
    </source>
</evidence>
<dbReference type="EMBL" id="CP089275">
    <property type="protein sequence ID" value="USP74883.1"/>
    <property type="molecule type" value="Genomic_DNA"/>
</dbReference>
<evidence type="ECO:0000256" key="2">
    <source>
        <dbReference type="ARBA" id="ARBA00022792"/>
    </source>
</evidence>
<evidence type="ECO:0000256" key="3">
    <source>
        <dbReference type="ARBA" id="ARBA00023128"/>
    </source>
</evidence>
<evidence type="ECO:0000313" key="7">
    <source>
        <dbReference type="Proteomes" id="UP001056012"/>
    </source>
</evidence>
<dbReference type="AlphaFoldDB" id="A0A9Q8Z6N5"/>
<keyword evidence="7" id="KW-1185">Reference proteome</keyword>